<feature type="non-terminal residue" evidence="1">
    <location>
        <position position="94"/>
    </location>
</feature>
<reference evidence="1" key="1">
    <citation type="submission" date="2021-02" db="EMBL/GenBank/DDBJ databases">
        <authorList>
            <consortium name="DOE Joint Genome Institute"/>
            <person name="Ahrendt S."/>
            <person name="Looney B.P."/>
            <person name="Miyauchi S."/>
            <person name="Morin E."/>
            <person name="Drula E."/>
            <person name="Courty P.E."/>
            <person name="Chicoki N."/>
            <person name="Fauchery L."/>
            <person name="Kohler A."/>
            <person name="Kuo A."/>
            <person name="Labutti K."/>
            <person name="Pangilinan J."/>
            <person name="Lipzen A."/>
            <person name="Riley R."/>
            <person name="Andreopoulos W."/>
            <person name="He G."/>
            <person name="Johnson J."/>
            <person name="Barry K.W."/>
            <person name="Grigoriev I.V."/>
            <person name="Nagy L."/>
            <person name="Hibbett D."/>
            <person name="Henrissat B."/>
            <person name="Matheny P.B."/>
            <person name="Labbe J."/>
            <person name="Martin F."/>
        </authorList>
    </citation>
    <scope>NUCLEOTIDE SEQUENCE</scope>
    <source>
        <strain evidence="1">FP105234-sp</strain>
    </source>
</reference>
<gene>
    <name evidence="1" type="ORF">FA95DRAFT_1613037</name>
</gene>
<organism evidence="1 2">
    <name type="scientific">Auriscalpium vulgare</name>
    <dbReference type="NCBI Taxonomy" id="40419"/>
    <lineage>
        <taxon>Eukaryota</taxon>
        <taxon>Fungi</taxon>
        <taxon>Dikarya</taxon>
        <taxon>Basidiomycota</taxon>
        <taxon>Agaricomycotina</taxon>
        <taxon>Agaricomycetes</taxon>
        <taxon>Russulales</taxon>
        <taxon>Auriscalpiaceae</taxon>
        <taxon>Auriscalpium</taxon>
    </lineage>
</organism>
<evidence type="ECO:0000313" key="1">
    <source>
        <dbReference type="EMBL" id="KAI0038868.1"/>
    </source>
</evidence>
<dbReference type="Proteomes" id="UP000814033">
    <property type="component" value="Unassembled WGS sequence"/>
</dbReference>
<keyword evidence="2" id="KW-1185">Reference proteome</keyword>
<evidence type="ECO:0000313" key="2">
    <source>
        <dbReference type="Proteomes" id="UP000814033"/>
    </source>
</evidence>
<proteinExistence type="predicted"/>
<dbReference type="EMBL" id="MU276395">
    <property type="protein sequence ID" value="KAI0038868.1"/>
    <property type="molecule type" value="Genomic_DNA"/>
</dbReference>
<sequence>MLPTVIAVTLALAAGASARPSGFPHPVRDYGDSAAASALATLADLSGTATDVSTSTANSTAPATATATDVAAATVTDAPSATDSAAAAQSTDTA</sequence>
<reference evidence="1" key="2">
    <citation type="journal article" date="2022" name="New Phytol.">
        <title>Evolutionary transition to the ectomycorrhizal habit in the genomes of a hyperdiverse lineage of mushroom-forming fungi.</title>
        <authorList>
            <person name="Looney B."/>
            <person name="Miyauchi S."/>
            <person name="Morin E."/>
            <person name="Drula E."/>
            <person name="Courty P.E."/>
            <person name="Kohler A."/>
            <person name="Kuo A."/>
            <person name="LaButti K."/>
            <person name="Pangilinan J."/>
            <person name="Lipzen A."/>
            <person name="Riley R."/>
            <person name="Andreopoulos W."/>
            <person name="He G."/>
            <person name="Johnson J."/>
            <person name="Nolan M."/>
            <person name="Tritt A."/>
            <person name="Barry K.W."/>
            <person name="Grigoriev I.V."/>
            <person name="Nagy L.G."/>
            <person name="Hibbett D."/>
            <person name="Henrissat B."/>
            <person name="Matheny P.B."/>
            <person name="Labbe J."/>
            <person name="Martin F.M."/>
        </authorList>
    </citation>
    <scope>NUCLEOTIDE SEQUENCE</scope>
    <source>
        <strain evidence="1">FP105234-sp</strain>
    </source>
</reference>
<protein>
    <submittedName>
        <fullName evidence="1">Uncharacterized protein</fullName>
    </submittedName>
</protein>
<comment type="caution">
    <text evidence="1">The sequence shown here is derived from an EMBL/GenBank/DDBJ whole genome shotgun (WGS) entry which is preliminary data.</text>
</comment>
<accession>A0ACB8R4E9</accession>
<name>A0ACB8R4E9_9AGAM</name>